<dbReference type="Pfam" id="PF03018">
    <property type="entry name" value="Dirigent"/>
    <property type="match status" value="1"/>
</dbReference>
<dbReference type="Gene3D" id="2.40.480.10">
    <property type="entry name" value="Allene oxide cyclase-like"/>
    <property type="match status" value="1"/>
</dbReference>
<evidence type="ECO:0000256" key="3">
    <source>
        <dbReference type="ARBA" id="ARBA00022525"/>
    </source>
</evidence>
<feature type="chain" id="PRO_5008194102" description="Dirigent protein" evidence="4">
    <location>
        <begin position="27"/>
        <end position="181"/>
    </location>
</feature>
<dbReference type="GO" id="GO:0009699">
    <property type="term" value="P:phenylpropanoid biosynthetic process"/>
    <property type="evidence" value="ECO:0007669"/>
    <property type="project" value="UniProtKB-ARBA"/>
</dbReference>
<feature type="signal peptide" evidence="4">
    <location>
        <begin position="1"/>
        <end position="26"/>
    </location>
</feature>
<dbReference type="GO" id="GO:0048046">
    <property type="term" value="C:apoplast"/>
    <property type="evidence" value="ECO:0007669"/>
    <property type="project" value="UniProtKB-SubCell"/>
</dbReference>
<dbReference type="EMBL" id="KI392588">
    <property type="protein sequence ID" value="ERN13399.1"/>
    <property type="molecule type" value="Genomic_DNA"/>
</dbReference>
<dbReference type="OMA" id="IAMNINF"/>
<keyword evidence="4" id="KW-0732">Signal</keyword>
<evidence type="ECO:0000313" key="5">
    <source>
        <dbReference type="EMBL" id="ERN13399.1"/>
    </source>
</evidence>
<sequence length="181" mass="19472">MRGNAALATGMTSLLLFFSSMPICQAKLGLGEPKVSQIEFYMHDLLVAEKPTAVIVAEANTTKSSPTLFGQVVVVDDPLTEGPELTSQVIGKAQGLYAPSSQSEISLFEAVNFVFTDGKFNGSTLTVMGRNTILHTVRELSIIGGSGTFRLAHGYILKQTYSLDTTTGNAVLYYNVTVIHY</sequence>
<gene>
    <name evidence="5" type="ORF">AMTR_s00041p00176310</name>
</gene>
<dbReference type="eggNOG" id="ENOG502QRR3">
    <property type="taxonomic scope" value="Eukaryota"/>
</dbReference>
<dbReference type="Gramene" id="ERN13399">
    <property type="protein sequence ID" value="ERN13399"/>
    <property type="gene ID" value="AMTR_s00041p00176310"/>
</dbReference>
<evidence type="ECO:0000256" key="1">
    <source>
        <dbReference type="ARBA" id="ARBA00010746"/>
    </source>
</evidence>
<name>W1PZ40_AMBTC</name>
<evidence type="ECO:0000256" key="4">
    <source>
        <dbReference type="RuleBase" id="RU363099"/>
    </source>
</evidence>
<dbReference type="InterPro" id="IPR044859">
    <property type="entry name" value="Allene_oxi_cyc_Dirigent"/>
</dbReference>
<dbReference type="Proteomes" id="UP000017836">
    <property type="component" value="Unassembled WGS sequence"/>
</dbReference>
<evidence type="ECO:0000256" key="2">
    <source>
        <dbReference type="ARBA" id="ARBA00011738"/>
    </source>
</evidence>
<keyword evidence="4" id="KW-0052">Apoplast</keyword>
<dbReference type="HOGENOM" id="CLU_087111_2_0_1"/>
<comment type="similarity">
    <text evidence="1 4">Belongs to the plant dirigent protein family.</text>
</comment>
<comment type="subunit">
    <text evidence="2 4">Homodimer.</text>
</comment>
<organism evidence="5 6">
    <name type="scientific">Amborella trichopoda</name>
    <dbReference type="NCBI Taxonomy" id="13333"/>
    <lineage>
        <taxon>Eukaryota</taxon>
        <taxon>Viridiplantae</taxon>
        <taxon>Streptophyta</taxon>
        <taxon>Embryophyta</taxon>
        <taxon>Tracheophyta</taxon>
        <taxon>Spermatophyta</taxon>
        <taxon>Magnoliopsida</taxon>
        <taxon>Amborellales</taxon>
        <taxon>Amborellaceae</taxon>
        <taxon>Amborella</taxon>
    </lineage>
</organism>
<dbReference type="PANTHER" id="PTHR21495">
    <property type="entry name" value="NUCLEOPORIN-RELATED"/>
    <property type="match status" value="1"/>
</dbReference>
<comment type="function">
    <text evidence="4">Dirigent proteins impart stereoselectivity on the phenoxy radical-coupling reaction, yielding optically active lignans from two molecules of coniferyl alcohol in the biosynthesis of lignans, flavonolignans, and alkaloids and thus plays a central role in plant secondary metabolism.</text>
</comment>
<keyword evidence="6" id="KW-1185">Reference proteome</keyword>
<reference evidence="6" key="1">
    <citation type="journal article" date="2013" name="Science">
        <title>The Amborella genome and the evolution of flowering plants.</title>
        <authorList>
            <consortium name="Amborella Genome Project"/>
        </authorList>
    </citation>
    <scope>NUCLEOTIDE SEQUENCE [LARGE SCALE GENOMIC DNA]</scope>
</reference>
<proteinExistence type="inferred from homology"/>
<accession>W1PZ40</accession>
<keyword evidence="3 4" id="KW-0964">Secreted</keyword>
<evidence type="ECO:0000313" key="6">
    <source>
        <dbReference type="Proteomes" id="UP000017836"/>
    </source>
</evidence>
<dbReference type="AlphaFoldDB" id="W1PZ40"/>
<comment type="subcellular location">
    <subcellularLocation>
        <location evidence="4">Secreted</location>
        <location evidence="4">Extracellular space</location>
        <location evidence="4">Apoplast</location>
    </subcellularLocation>
</comment>
<dbReference type="InterPro" id="IPR004265">
    <property type="entry name" value="Dirigent"/>
</dbReference>
<protein>
    <recommendedName>
        <fullName evidence="4">Dirigent protein</fullName>
    </recommendedName>
</protein>